<sequence length="91" mass="10078">MHQCLPEACAVTGMDEASEITIEPAIVNPTYQQFPLVIMDSTKVKKNEVIGKIAMFLEEKSADSITSLNKPTNPDLDVGKFKQQIANRVQK</sequence>
<organism evidence="1 2">
    <name type="scientific">Romanomermis culicivorax</name>
    <name type="common">Nematode worm</name>
    <dbReference type="NCBI Taxonomy" id="13658"/>
    <lineage>
        <taxon>Eukaryota</taxon>
        <taxon>Metazoa</taxon>
        <taxon>Ecdysozoa</taxon>
        <taxon>Nematoda</taxon>
        <taxon>Enoplea</taxon>
        <taxon>Dorylaimia</taxon>
        <taxon>Mermithida</taxon>
        <taxon>Mermithoidea</taxon>
        <taxon>Mermithidae</taxon>
        <taxon>Romanomermis</taxon>
    </lineage>
</organism>
<dbReference type="WBParaSite" id="nRc.2.0.1.t38308-RA">
    <property type="protein sequence ID" value="nRc.2.0.1.t38308-RA"/>
    <property type="gene ID" value="nRc.2.0.1.g38308"/>
</dbReference>
<reference evidence="2" key="1">
    <citation type="submission" date="2022-11" db="UniProtKB">
        <authorList>
            <consortium name="WormBaseParasite"/>
        </authorList>
    </citation>
    <scope>IDENTIFICATION</scope>
</reference>
<dbReference type="Proteomes" id="UP000887565">
    <property type="component" value="Unplaced"/>
</dbReference>
<keyword evidence="1" id="KW-1185">Reference proteome</keyword>
<evidence type="ECO:0000313" key="2">
    <source>
        <dbReference type="WBParaSite" id="nRc.2.0.1.t38308-RA"/>
    </source>
</evidence>
<proteinExistence type="predicted"/>
<evidence type="ECO:0000313" key="1">
    <source>
        <dbReference type="Proteomes" id="UP000887565"/>
    </source>
</evidence>
<accession>A0A915KHJ6</accession>
<name>A0A915KHJ6_ROMCU</name>
<protein>
    <submittedName>
        <fullName evidence="2">AMP-binding enzyme C-terminal domain-containing protein</fullName>
    </submittedName>
</protein>
<dbReference type="AlphaFoldDB" id="A0A915KHJ6"/>